<organism evidence="1 2">
    <name type="scientific">Ladona fulva</name>
    <name type="common">Scarce chaser dragonfly</name>
    <name type="synonym">Libellula fulva</name>
    <dbReference type="NCBI Taxonomy" id="123851"/>
    <lineage>
        <taxon>Eukaryota</taxon>
        <taxon>Metazoa</taxon>
        <taxon>Ecdysozoa</taxon>
        <taxon>Arthropoda</taxon>
        <taxon>Hexapoda</taxon>
        <taxon>Insecta</taxon>
        <taxon>Pterygota</taxon>
        <taxon>Palaeoptera</taxon>
        <taxon>Odonata</taxon>
        <taxon>Epiprocta</taxon>
        <taxon>Anisoptera</taxon>
        <taxon>Libelluloidea</taxon>
        <taxon>Libellulidae</taxon>
        <taxon>Ladona</taxon>
    </lineage>
</organism>
<dbReference type="Proteomes" id="UP000792457">
    <property type="component" value="Unassembled WGS sequence"/>
</dbReference>
<keyword evidence="2" id="KW-1185">Reference proteome</keyword>
<reference evidence="1" key="2">
    <citation type="submission" date="2017-10" db="EMBL/GenBank/DDBJ databases">
        <title>Ladona fulva Genome sequencing and assembly.</title>
        <authorList>
            <person name="Murali S."/>
            <person name="Richards S."/>
            <person name="Bandaranaike D."/>
            <person name="Bellair M."/>
            <person name="Blankenburg K."/>
            <person name="Chao H."/>
            <person name="Dinh H."/>
            <person name="Doddapaneni H."/>
            <person name="Dugan-Rocha S."/>
            <person name="Elkadiri S."/>
            <person name="Gnanaolivu R."/>
            <person name="Hernandez B."/>
            <person name="Skinner E."/>
            <person name="Javaid M."/>
            <person name="Lee S."/>
            <person name="Li M."/>
            <person name="Ming W."/>
            <person name="Munidasa M."/>
            <person name="Muniz J."/>
            <person name="Nguyen L."/>
            <person name="Hughes D."/>
            <person name="Osuji N."/>
            <person name="Pu L.-L."/>
            <person name="Puazo M."/>
            <person name="Qu C."/>
            <person name="Quiroz J."/>
            <person name="Raj R."/>
            <person name="Weissenberger G."/>
            <person name="Xin Y."/>
            <person name="Zou X."/>
            <person name="Han Y."/>
            <person name="Worley K."/>
            <person name="Muzny D."/>
            <person name="Gibbs R."/>
        </authorList>
    </citation>
    <scope>NUCLEOTIDE SEQUENCE</scope>
    <source>
        <strain evidence="1">Sampled in the wild</strain>
    </source>
</reference>
<name>A0A8K0KG65_LADFU</name>
<accession>A0A8K0KG65</accession>
<dbReference type="AlphaFoldDB" id="A0A8K0KG65"/>
<evidence type="ECO:0000313" key="1">
    <source>
        <dbReference type="EMBL" id="KAG8233100.1"/>
    </source>
</evidence>
<dbReference type="EMBL" id="KZ308687">
    <property type="protein sequence ID" value="KAG8233100.1"/>
    <property type="molecule type" value="Genomic_DNA"/>
</dbReference>
<protein>
    <submittedName>
        <fullName evidence="1">Uncharacterized protein</fullName>
    </submittedName>
</protein>
<gene>
    <name evidence="1" type="ORF">J437_LFUL013291</name>
</gene>
<comment type="caution">
    <text evidence="1">The sequence shown here is derived from an EMBL/GenBank/DDBJ whole genome shotgun (WGS) entry which is preliminary data.</text>
</comment>
<proteinExistence type="predicted"/>
<sequence>MRRVLLEDLCDCDKKEAKAKKVKTYSYECNGQPTIGHSYNVISETFGIRKSTVGDIKKNNSKMKFVSTTESG</sequence>
<evidence type="ECO:0000313" key="2">
    <source>
        <dbReference type="Proteomes" id="UP000792457"/>
    </source>
</evidence>
<dbReference type="OrthoDB" id="125347at2759"/>
<reference evidence="1" key="1">
    <citation type="submission" date="2013-04" db="EMBL/GenBank/DDBJ databases">
        <authorList>
            <person name="Qu J."/>
            <person name="Murali S.C."/>
            <person name="Bandaranaike D."/>
            <person name="Bellair M."/>
            <person name="Blankenburg K."/>
            <person name="Chao H."/>
            <person name="Dinh H."/>
            <person name="Doddapaneni H."/>
            <person name="Downs B."/>
            <person name="Dugan-Rocha S."/>
            <person name="Elkadiri S."/>
            <person name="Gnanaolivu R.D."/>
            <person name="Hernandez B."/>
            <person name="Javaid M."/>
            <person name="Jayaseelan J.C."/>
            <person name="Lee S."/>
            <person name="Li M."/>
            <person name="Ming W."/>
            <person name="Munidasa M."/>
            <person name="Muniz J."/>
            <person name="Nguyen L."/>
            <person name="Ongeri F."/>
            <person name="Osuji N."/>
            <person name="Pu L.-L."/>
            <person name="Puazo M."/>
            <person name="Qu C."/>
            <person name="Quiroz J."/>
            <person name="Raj R."/>
            <person name="Weissenberger G."/>
            <person name="Xin Y."/>
            <person name="Zou X."/>
            <person name="Han Y."/>
            <person name="Richards S."/>
            <person name="Worley K."/>
            <person name="Muzny D."/>
            <person name="Gibbs R."/>
        </authorList>
    </citation>
    <scope>NUCLEOTIDE SEQUENCE</scope>
    <source>
        <strain evidence="1">Sampled in the wild</strain>
    </source>
</reference>